<gene>
    <name evidence="1" type="ORF">SAMN04487884_11442</name>
</gene>
<dbReference type="InterPro" id="IPR047324">
    <property type="entry name" value="LbH_gamma_CA-like"/>
</dbReference>
<accession>A0A1H9T9V6</accession>
<dbReference type="InterPro" id="IPR001451">
    <property type="entry name" value="Hexapep"/>
</dbReference>
<sequence>MKEPVIDKRAYIASSADVIGDVTIGPMCSIWNHATIRADRDTITIGEGSNIQDNAVIHEEKGLPVTIGKYVTVGHSAIVHGSYVDDYSLIGMHATIMNGCHIGKNCIIGAGALVTENTVIPDDSLVMGVPAKVVKKVSPSQKAHFKENAMRYVNEAMELLGD</sequence>
<dbReference type="Pfam" id="PF00132">
    <property type="entry name" value="Hexapep"/>
    <property type="match status" value="1"/>
</dbReference>
<proteinExistence type="predicted"/>
<dbReference type="EMBL" id="FOGJ01000014">
    <property type="protein sequence ID" value="SER94035.1"/>
    <property type="molecule type" value="Genomic_DNA"/>
</dbReference>
<dbReference type="Gene3D" id="2.160.10.10">
    <property type="entry name" value="Hexapeptide repeat proteins"/>
    <property type="match status" value="1"/>
</dbReference>
<dbReference type="OrthoDB" id="9803036at2"/>
<dbReference type="eggNOG" id="COG0663">
    <property type="taxonomic scope" value="Bacteria"/>
</dbReference>
<dbReference type="CDD" id="cd04645">
    <property type="entry name" value="LbH_gamma_CA_like"/>
    <property type="match status" value="1"/>
</dbReference>
<dbReference type="AlphaFoldDB" id="A0A1H9T9V6"/>
<evidence type="ECO:0000313" key="1">
    <source>
        <dbReference type="EMBL" id="SER94035.1"/>
    </source>
</evidence>
<dbReference type="GO" id="GO:0016740">
    <property type="term" value="F:transferase activity"/>
    <property type="evidence" value="ECO:0007669"/>
    <property type="project" value="UniProtKB-KW"/>
</dbReference>
<dbReference type="Proteomes" id="UP000182584">
    <property type="component" value="Unassembled WGS sequence"/>
</dbReference>
<dbReference type="InterPro" id="IPR050484">
    <property type="entry name" value="Transf_Hexapept/Carb_Anhydrase"/>
</dbReference>
<keyword evidence="1" id="KW-0808">Transferase</keyword>
<evidence type="ECO:0000313" key="2">
    <source>
        <dbReference type="Proteomes" id="UP000182584"/>
    </source>
</evidence>
<dbReference type="SUPFAM" id="SSF51161">
    <property type="entry name" value="Trimeric LpxA-like enzymes"/>
    <property type="match status" value="1"/>
</dbReference>
<protein>
    <submittedName>
        <fullName evidence="1">Carbonic anhydrase or acetyltransferase, isoleucine patch superfamily</fullName>
    </submittedName>
</protein>
<dbReference type="PANTHER" id="PTHR13061:SF29">
    <property type="entry name" value="GAMMA CARBONIC ANHYDRASE-LIKE 1, MITOCHONDRIAL-RELATED"/>
    <property type="match status" value="1"/>
</dbReference>
<dbReference type="PANTHER" id="PTHR13061">
    <property type="entry name" value="DYNACTIN SUBUNIT P25"/>
    <property type="match status" value="1"/>
</dbReference>
<reference evidence="1 2" key="1">
    <citation type="submission" date="2016-10" db="EMBL/GenBank/DDBJ databases">
        <authorList>
            <person name="de Groot N.N."/>
        </authorList>
    </citation>
    <scope>NUCLEOTIDE SEQUENCE [LARGE SCALE GENOMIC DNA]</scope>
    <source>
        <strain evidence="1 2">AR40</strain>
    </source>
</reference>
<organism evidence="1 2">
    <name type="scientific">Butyrivibrio fibrisolvens</name>
    <dbReference type="NCBI Taxonomy" id="831"/>
    <lineage>
        <taxon>Bacteria</taxon>
        <taxon>Bacillati</taxon>
        <taxon>Bacillota</taxon>
        <taxon>Clostridia</taxon>
        <taxon>Lachnospirales</taxon>
        <taxon>Lachnospiraceae</taxon>
        <taxon>Butyrivibrio</taxon>
    </lineage>
</organism>
<name>A0A1H9T9V6_BUTFI</name>
<dbReference type="InterPro" id="IPR011004">
    <property type="entry name" value="Trimer_LpxA-like_sf"/>
</dbReference>
<dbReference type="RefSeq" id="WP_074756508.1">
    <property type="nucleotide sequence ID" value="NZ_FOGJ01000014.1"/>
</dbReference>